<keyword evidence="3" id="KW-0520">NAD</keyword>
<evidence type="ECO:0000256" key="5">
    <source>
        <dbReference type="RuleBase" id="RU003345"/>
    </source>
</evidence>
<evidence type="ECO:0000313" key="7">
    <source>
        <dbReference type="EMBL" id="SDN69417.1"/>
    </source>
</evidence>
<keyword evidence="8" id="KW-1185">Reference proteome</keyword>
<sequence length="488" mass="52662">MTDQAIKDLKIYHPYINGKSWQSDGQPEQVVINPYTQQAIARVKLATAADIDSAIASAFEAQKTWGKTLAKEREAILCRAADIIERRRGDIAKILIEEGGNVFGKAMFECDYMVSTFRIAAGQARDIRGETMPADGAGRISMSIRQPLGVIAGVGPFNAPLLLNGKKLAPALAAGNAFLMKPAPQTPLIGLLFAEILEEAGVPPGVFSVLPTTNEALGDKFFSDKRVKMVTFTGSAKVGRYLSELAGKFQKRIVLELGGKSPIVILNDAKLDYAVSAAAFGIFFNQGQVCMANSRIIVEEGLYDAFCTAFVEKVRSIRCGDPADPATIVGPLISANQCEFIRGQIDEAIAKGATLLTGGEYLGNLFQPAVLTDVTPSMAVYDEESFGPLVSIYKAKDFEHAIELANDTSYGLSSGIVTNDLQKAFDFALRIEAGSVHINDNSFDDDPNAPFGGFKDSGHGKENGRYSIHDMTELKWVTLQLGERAFPI</sequence>
<dbReference type="SUPFAM" id="SSF53720">
    <property type="entry name" value="ALDH-like"/>
    <property type="match status" value="1"/>
</dbReference>
<dbReference type="Pfam" id="PF00171">
    <property type="entry name" value="Aldedh"/>
    <property type="match status" value="1"/>
</dbReference>
<reference evidence="7 8" key="1">
    <citation type="submission" date="2016-10" db="EMBL/GenBank/DDBJ databases">
        <authorList>
            <person name="Varghese N."/>
            <person name="Submissions S."/>
        </authorList>
    </citation>
    <scope>NUCLEOTIDE SEQUENCE [LARGE SCALE GENOMIC DNA]</scope>
    <source>
        <strain evidence="7 8">BS2776</strain>
    </source>
</reference>
<dbReference type="InterPro" id="IPR016160">
    <property type="entry name" value="Ald_DH_CS_CYS"/>
</dbReference>
<comment type="similarity">
    <text evidence="1 5">Belongs to the aldehyde dehydrogenase family.</text>
</comment>
<evidence type="ECO:0000256" key="2">
    <source>
        <dbReference type="ARBA" id="ARBA00023002"/>
    </source>
</evidence>
<feature type="domain" description="Aldehyde dehydrogenase" evidence="6">
    <location>
        <begin position="21"/>
        <end position="477"/>
    </location>
</feature>
<gene>
    <name evidence="7" type="ORF">SAMN04490208_1155</name>
</gene>
<keyword evidence="2 5" id="KW-0560">Oxidoreductase</keyword>
<evidence type="ECO:0000259" key="6">
    <source>
        <dbReference type="Pfam" id="PF00171"/>
    </source>
</evidence>
<dbReference type="PANTHER" id="PTHR42986:SF1">
    <property type="entry name" value="BENZALDEHYDE DEHYDROGENASE YFMT"/>
    <property type="match status" value="1"/>
</dbReference>
<accession>A0ABY0RD38</accession>
<evidence type="ECO:0000256" key="3">
    <source>
        <dbReference type="ARBA" id="ARBA00023027"/>
    </source>
</evidence>
<dbReference type="InterPro" id="IPR029510">
    <property type="entry name" value="Ald_DH_CS_GLU"/>
</dbReference>
<organism evidence="7 8">
    <name type="scientific">Pseudomonas poae</name>
    <dbReference type="NCBI Taxonomy" id="200451"/>
    <lineage>
        <taxon>Bacteria</taxon>
        <taxon>Pseudomonadati</taxon>
        <taxon>Pseudomonadota</taxon>
        <taxon>Gammaproteobacteria</taxon>
        <taxon>Pseudomonadales</taxon>
        <taxon>Pseudomonadaceae</taxon>
        <taxon>Pseudomonas</taxon>
    </lineage>
</organism>
<dbReference type="InterPro" id="IPR016162">
    <property type="entry name" value="Ald_DH_N"/>
</dbReference>
<dbReference type="InterPro" id="IPR016161">
    <property type="entry name" value="Ald_DH/histidinol_DH"/>
</dbReference>
<proteinExistence type="inferred from homology"/>
<evidence type="ECO:0000256" key="1">
    <source>
        <dbReference type="ARBA" id="ARBA00009986"/>
    </source>
</evidence>
<protein>
    <submittedName>
        <fullName evidence="7">4-hydroxybenzaldehyde dehydrogenase</fullName>
    </submittedName>
</protein>
<dbReference type="RefSeq" id="WP_141719137.1">
    <property type="nucleotide sequence ID" value="NZ_JYLI01000026.1"/>
</dbReference>
<evidence type="ECO:0000313" key="8">
    <source>
        <dbReference type="Proteomes" id="UP000181903"/>
    </source>
</evidence>
<dbReference type="EMBL" id="LT629706">
    <property type="protein sequence ID" value="SDN69417.1"/>
    <property type="molecule type" value="Genomic_DNA"/>
</dbReference>
<evidence type="ECO:0000256" key="4">
    <source>
        <dbReference type="PROSITE-ProRule" id="PRU10007"/>
    </source>
</evidence>
<dbReference type="PROSITE" id="PS00070">
    <property type="entry name" value="ALDEHYDE_DEHYDR_CYS"/>
    <property type="match status" value="1"/>
</dbReference>
<dbReference type="Proteomes" id="UP000181903">
    <property type="component" value="Chromosome I"/>
</dbReference>
<dbReference type="PROSITE" id="PS00687">
    <property type="entry name" value="ALDEHYDE_DEHYDR_GLU"/>
    <property type="match status" value="1"/>
</dbReference>
<dbReference type="InterPro" id="IPR016163">
    <property type="entry name" value="Ald_DH_C"/>
</dbReference>
<dbReference type="InterPro" id="IPR015590">
    <property type="entry name" value="Aldehyde_DH_dom"/>
</dbReference>
<feature type="active site" evidence="4">
    <location>
        <position position="256"/>
    </location>
</feature>
<dbReference type="PANTHER" id="PTHR42986">
    <property type="entry name" value="BENZALDEHYDE DEHYDROGENASE YFMT"/>
    <property type="match status" value="1"/>
</dbReference>
<dbReference type="Gene3D" id="3.40.605.10">
    <property type="entry name" value="Aldehyde Dehydrogenase, Chain A, domain 1"/>
    <property type="match status" value="1"/>
</dbReference>
<name>A0ABY0RD38_9PSED</name>
<dbReference type="Gene3D" id="3.40.309.10">
    <property type="entry name" value="Aldehyde Dehydrogenase, Chain A, domain 2"/>
    <property type="match status" value="1"/>
</dbReference>